<dbReference type="InterPro" id="IPR015422">
    <property type="entry name" value="PyrdxlP-dep_Trfase_small"/>
</dbReference>
<dbReference type="Gene3D" id="3.90.1150.10">
    <property type="entry name" value="Aspartate Aminotransferase, domain 1"/>
    <property type="match status" value="1"/>
</dbReference>
<evidence type="ECO:0000313" key="3">
    <source>
        <dbReference type="EMBL" id="SVD52576.1"/>
    </source>
</evidence>
<dbReference type="PANTHER" id="PTHR43586:SF8">
    <property type="entry name" value="CYSTEINE DESULFURASE 1, CHLOROPLASTIC"/>
    <property type="match status" value="1"/>
</dbReference>
<dbReference type="InterPro" id="IPR000192">
    <property type="entry name" value="Aminotrans_V_dom"/>
</dbReference>
<dbReference type="PANTHER" id="PTHR43586">
    <property type="entry name" value="CYSTEINE DESULFURASE"/>
    <property type="match status" value="1"/>
</dbReference>
<accession>A0A382W156</accession>
<reference evidence="3" key="1">
    <citation type="submission" date="2018-05" db="EMBL/GenBank/DDBJ databases">
        <authorList>
            <person name="Lanie J.A."/>
            <person name="Ng W.-L."/>
            <person name="Kazmierczak K.M."/>
            <person name="Andrzejewski T.M."/>
            <person name="Davidsen T.M."/>
            <person name="Wayne K.J."/>
            <person name="Tettelin H."/>
            <person name="Glass J.I."/>
            <person name="Rusch D."/>
            <person name="Podicherti R."/>
            <person name="Tsui H.-C.T."/>
            <person name="Winkler M.E."/>
        </authorList>
    </citation>
    <scope>NUCLEOTIDE SEQUENCE</scope>
</reference>
<feature type="domain" description="Aminotransferase class V" evidence="2">
    <location>
        <begin position="44"/>
        <end position="251"/>
    </location>
</feature>
<dbReference type="InterPro" id="IPR015424">
    <property type="entry name" value="PyrdxlP-dep_Trfase"/>
</dbReference>
<dbReference type="EMBL" id="UINC01156262">
    <property type="protein sequence ID" value="SVD52576.1"/>
    <property type="molecule type" value="Genomic_DNA"/>
</dbReference>
<dbReference type="Gene3D" id="3.40.640.10">
    <property type="entry name" value="Type I PLP-dependent aspartate aminotransferase-like (Major domain)"/>
    <property type="match status" value="1"/>
</dbReference>
<protein>
    <recommendedName>
        <fullName evidence="2">Aminotransferase class V domain-containing protein</fullName>
    </recommendedName>
</protein>
<evidence type="ECO:0000256" key="1">
    <source>
        <dbReference type="ARBA" id="ARBA00022898"/>
    </source>
</evidence>
<keyword evidence="1" id="KW-0663">Pyridoxal phosphate</keyword>
<evidence type="ECO:0000259" key="2">
    <source>
        <dbReference type="Pfam" id="PF00266"/>
    </source>
</evidence>
<dbReference type="SUPFAM" id="SSF53383">
    <property type="entry name" value="PLP-dependent transferases"/>
    <property type="match status" value="1"/>
</dbReference>
<dbReference type="Pfam" id="PF00266">
    <property type="entry name" value="Aminotran_5"/>
    <property type="match status" value="1"/>
</dbReference>
<dbReference type="InterPro" id="IPR015421">
    <property type="entry name" value="PyrdxlP-dep_Trfase_major"/>
</dbReference>
<dbReference type="AlphaFoldDB" id="A0A382W156"/>
<name>A0A382W156_9ZZZZ</name>
<organism evidence="3">
    <name type="scientific">marine metagenome</name>
    <dbReference type="NCBI Taxonomy" id="408172"/>
    <lineage>
        <taxon>unclassified sequences</taxon>
        <taxon>metagenomes</taxon>
        <taxon>ecological metagenomes</taxon>
    </lineage>
</organism>
<sequence>METDIITPEIKEKDGKEILGRIRDDFLGLNTIYRIANGEKTRRIYLDSTASTLMMGIAHRTSEKFLQHYSNTHSLMHFSAKIATKTYAWVHERMLEFVHADSEHYTCFFTGSGTTSGMNRIARIFNNLQPKKDIVLVSIMEHHSNDLPHRKHGGHVIHIPVDTHESKMGCVDMDLLEHYLREYEGRVNYVSVTGISNVTGIINPINEVAKLAHHYGAYIVVDAAQMAAHVPIHMSGHADTAMDLDALIFSG</sequence>
<gene>
    <name evidence="3" type="ORF">METZ01_LOCUS405430</name>
</gene>
<proteinExistence type="predicted"/>
<feature type="non-terminal residue" evidence="3">
    <location>
        <position position="251"/>
    </location>
</feature>